<dbReference type="Proteomes" id="UP000636938">
    <property type="component" value="Unassembled WGS sequence"/>
</dbReference>
<dbReference type="AlphaFoldDB" id="A0A8X8FVQ3"/>
<evidence type="ECO:0000259" key="3">
    <source>
        <dbReference type="Pfam" id="PF15976"/>
    </source>
</evidence>
<dbReference type="Pfam" id="PF16967">
    <property type="entry name" value="TcfC"/>
    <property type="match status" value="1"/>
</dbReference>
<dbReference type="RefSeq" id="WP_191769816.1">
    <property type="nucleotide sequence ID" value="NZ_JACSQS010000004.1"/>
</dbReference>
<gene>
    <name evidence="6" type="ORF">H9654_06070</name>
</gene>
<feature type="compositionally biased region" description="Polar residues" evidence="2">
    <location>
        <begin position="605"/>
        <end position="616"/>
    </location>
</feature>
<evidence type="ECO:0000313" key="6">
    <source>
        <dbReference type="EMBL" id="MBD7953772.1"/>
    </source>
</evidence>
<dbReference type="Pfam" id="PF17271">
    <property type="entry name" value="Usher_TcfC"/>
    <property type="match status" value="1"/>
</dbReference>
<dbReference type="InterPro" id="IPR032636">
    <property type="entry name" value="Pilus_assem_E-set-like_dom"/>
</dbReference>
<sequence>MMTTAPVATGLAIALALPVVMGGVTASRVPDGFEDLVEGQVEQLDVRLFERSAGVVPVLVDLNTVQLQDPGTVLQALDLDPAARSSLLPALSAPLPRNSHLACRHGNAQAGCGYMDPPEEDTAVAAIYDEGEGAVRLFVARQWLPAPRSAERLHQASAAAEKAFLHQHVINASGGRDQRALAIQGAGALGMSAHGHLAASWNFSQHHGHRSGGGFDMDNAYYRHDLDRRHYLQAGRMDRRNLASPLGGTFGFGMLPLDRFDGLRVGSSQAYINVEAAMQATPLTVLLARDARVDAFDGERLLQTYYLPAGINELDTRSYPFGSYSVTLRIYEAGVLVRGEEAPFDKRGDGADDTLQWFLQAGRRAERGARHLPGEATVMAGLRLPVGHAMAVTAGAVDMESGRYAELRLDLRQRFATQELRAGLSAMRGSEGSRGTRSQISYRRRASWNVHHQRSRDIRCQSSARYDGAGCVDALSASMALPLRGGSLYLGYTRRQAWRADPTPGYAEAVFMPPSLALPGQHAGNVDAQRSRNWQGSFSRIERWKEYSVARRFGLWHQRSDATGGPRHDRGFFFNLSLTRLQRGDRVTSQRRHAMDLRQPGHQRPQMSYSASQTMRRQYDDQSAEVSADLRGDNSERYSVGVGAQLQNHFGHGSATVAFHRQPGRRETGYSATHSAAFALGPSGFYWGEGNGADAGLAVKVDPAQDSELSGVAAELQVAGRRRQRLRLGERRLVALPAYQMHRAELQDASSGDSSGAVRVGVGAGAGAGGAGREVFLAPGRLLSMAVPIEVTYTFIGRAQDPAGLPVSAARILNAPVPATEGNGGFVLDFTRREQVLYLLQGSRLLHCPLQVREQRLAVLMVGTVQCQPLDVAQLPADIRQQERVAQLLGERALIRPGRGAQRGKER</sequence>
<feature type="region of interest" description="Disordered" evidence="2">
    <location>
        <begin position="593"/>
        <end position="627"/>
    </location>
</feature>
<feature type="domain" description="TcfC Usher-like barrel" evidence="5">
    <location>
        <begin position="354"/>
        <end position="764"/>
    </location>
</feature>
<accession>A0A8X8FVQ3</accession>
<dbReference type="Pfam" id="PF15976">
    <property type="entry name" value="CooC_C"/>
    <property type="match status" value="1"/>
</dbReference>
<protein>
    <submittedName>
        <fullName evidence="6">CS1-pili formation C-terminal domain-containing protein</fullName>
    </submittedName>
</protein>
<keyword evidence="1" id="KW-0732">Signal</keyword>
<keyword evidence="7" id="KW-1185">Reference proteome</keyword>
<name>A0A8X8FVQ3_9GAMM</name>
<evidence type="ECO:0000259" key="5">
    <source>
        <dbReference type="Pfam" id="PF17271"/>
    </source>
</evidence>
<feature type="domain" description="Pilus assembly protein E-set like" evidence="4">
    <location>
        <begin position="280"/>
        <end position="345"/>
    </location>
</feature>
<feature type="domain" description="Pilus assembly protein C-terminal" evidence="3">
    <location>
        <begin position="777"/>
        <end position="868"/>
    </location>
</feature>
<evidence type="ECO:0000256" key="1">
    <source>
        <dbReference type="ARBA" id="ARBA00022729"/>
    </source>
</evidence>
<dbReference type="EMBL" id="JACSQS010000004">
    <property type="protein sequence ID" value="MBD7953772.1"/>
    <property type="molecule type" value="Genomic_DNA"/>
</dbReference>
<evidence type="ECO:0000256" key="2">
    <source>
        <dbReference type="SAM" id="MobiDB-lite"/>
    </source>
</evidence>
<dbReference type="InterPro" id="IPR031917">
    <property type="entry name" value="Pilus_assem_C"/>
</dbReference>
<evidence type="ECO:0000313" key="7">
    <source>
        <dbReference type="Proteomes" id="UP000636938"/>
    </source>
</evidence>
<reference evidence="6 7" key="1">
    <citation type="submission" date="2020-08" db="EMBL/GenBank/DDBJ databases">
        <title>A Genomic Blueprint of the Chicken Gut Microbiome.</title>
        <authorList>
            <person name="Gilroy R."/>
            <person name="Ravi A."/>
            <person name="Getino M."/>
            <person name="Pursley I."/>
            <person name="Horton D.L."/>
            <person name="Alikhan N.-F."/>
            <person name="Baker D."/>
            <person name="Gharbi K."/>
            <person name="Hall N."/>
            <person name="Watson M."/>
            <person name="Adriaenssens E.M."/>
            <person name="Foster-Nyarko E."/>
            <person name="Jarju S."/>
            <person name="Secka A."/>
            <person name="Antonio M."/>
            <person name="Oren A."/>
            <person name="Chaudhuri R."/>
            <person name="La Ragione R.M."/>
            <person name="Hildebrand F."/>
            <person name="Pallen M.J."/>
        </authorList>
    </citation>
    <scope>NUCLEOTIDE SEQUENCE [LARGE SCALE GENOMIC DNA]</scope>
    <source>
        <strain evidence="6 7">Sa5BUN4</strain>
    </source>
</reference>
<dbReference type="InterPro" id="IPR035224">
    <property type="entry name" value="Usher_TcfC"/>
</dbReference>
<evidence type="ECO:0000259" key="4">
    <source>
        <dbReference type="Pfam" id="PF16967"/>
    </source>
</evidence>
<comment type="caution">
    <text evidence="6">The sequence shown here is derived from an EMBL/GenBank/DDBJ whole genome shotgun (WGS) entry which is preliminary data.</text>
</comment>
<proteinExistence type="predicted"/>
<organism evidence="6 7">
    <name type="scientific">Stenotrophomonas lacuserhaii</name>
    <dbReference type="NCBI Taxonomy" id="2760084"/>
    <lineage>
        <taxon>Bacteria</taxon>
        <taxon>Pseudomonadati</taxon>
        <taxon>Pseudomonadota</taxon>
        <taxon>Gammaproteobacteria</taxon>
        <taxon>Lysobacterales</taxon>
        <taxon>Lysobacteraceae</taxon>
        <taxon>Stenotrophomonas</taxon>
    </lineage>
</organism>